<dbReference type="PROSITE" id="PS51819">
    <property type="entry name" value="VOC"/>
    <property type="match status" value="1"/>
</dbReference>
<dbReference type="Gene3D" id="3.10.180.10">
    <property type="entry name" value="2,3-Dihydroxybiphenyl 1,2-Dioxygenase, domain 1"/>
    <property type="match status" value="1"/>
</dbReference>
<dbReference type="InterPro" id="IPR037523">
    <property type="entry name" value="VOC_core"/>
</dbReference>
<evidence type="ECO:0000313" key="2">
    <source>
        <dbReference type="EMBL" id="RFP81230.1"/>
    </source>
</evidence>
<keyword evidence="3" id="KW-1185">Reference proteome</keyword>
<sequence>MMTMSPDQSSDMRLEHIDHFTLRVAAARLPELLDFYTRVLGLREGDRPAFDFPGHWLYAQGQALVHLAGNEPVGEPAAPAALPTGKFNHVSLRATGLKATREHLQAQGLDWREAPVPGAPLHQIFLIDPVGLTIELTFDAAELHEAGPSTKALAY</sequence>
<reference evidence="2 3" key="1">
    <citation type="submission" date="2018-08" db="EMBL/GenBank/DDBJ databases">
        <title>Hydrogenophaga sp. LA-38 isolated from sludge.</title>
        <authorList>
            <person name="Im W.-T."/>
        </authorList>
    </citation>
    <scope>NUCLEOTIDE SEQUENCE [LARGE SCALE GENOMIC DNA]</scope>
    <source>
        <strain evidence="2 3">LA-38</strain>
    </source>
</reference>
<dbReference type="InterPro" id="IPR004360">
    <property type="entry name" value="Glyas_Fos-R_dOase_dom"/>
</dbReference>
<dbReference type="PANTHER" id="PTHR46142:SF3">
    <property type="entry name" value="F18B13.24 PROTEIN"/>
    <property type="match status" value="1"/>
</dbReference>
<comment type="caution">
    <text evidence="2">The sequence shown here is derived from an EMBL/GenBank/DDBJ whole genome shotgun (WGS) entry which is preliminary data.</text>
</comment>
<dbReference type="SUPFAM" id="SSF54593">
    <property type="entry name" value="Glyoxalase/Bleomycin resistance protein/Dihydroxybiphenyl dioxygenase"/>
    <property type="match status" value="1"/>
</dbReference>
<accession>A0A372ENQ3</accession>
<dbReference type="PANTHER" id="PTHR46142">
    <property type="match status" value="1"/>
</dbReference>
<proteinExistence type="predicted"/>
<dbReference type="Proteomes" id="UP000261931">
    <property type="component" value="Unassembled WGS sequence"/>
</dbReference>
<evidence type="ECO:0000313" key="3">
    <source>
        <dbReference type="Proteomes" id="UP000261931"/>
    </source>
</evidence>
<dbReference type="AlphaFoldDB" id="A0A372ENQ3"/>
<evidence type="ECO:0000259" key="1">
    <source>
        <dbReference type="PROSITE" id="PS51819"/>
    </source>
</evidence>
<feature type="domain" description="VOC" evidence="1">
    <location>
        <begin position="16"/>
        <end position="139"/>
    </location>
</feature>
<name>A0A372ENQ3_9BURK</name>
<gene>
    <name evidence="2" type="ORF">DY262_05540</name>
</gene>
<organism evidence="2 3">
    <name type="scientific">Hydrogenophaga borbori</name>
    <dbReference type="NCBI Taxonomy" id="2294117"/>
    <lineage>
        <taxon>Bacteria</taxon>
        <taxon>Pseudomonadati</taxon>
        <taxon>Pseudomonadota</taxon>
        <taxon>Betaproteobacteria</taxon>
        <taxon>Burkholderiales</taxon>
        <taxon>Comamonadaceae</taxon>
        <taxon>Hydrogenophaga</taxon>
    </lineage>
</organism>
<dbReference type="Pfam" id="PF00903">
    <property type="entry name" value="Glyoxalase"/>
    <property type="match status" value="1"/>
</dbReference>
<protein>
    <submittedName>
        <fullName evidence="2">Glyoxalase</fullName>
    </submittedName>
</protein>
<dbReference type="EMBL" id="QVLS01000002">
    <property type="protein sequence ID" value="RFP81230.1"/>
    <property type="molecule type" value="Genomic_DNA"/>
</dbReference>
<dbReference type="InterPro" id="IPR029068">
    <property type="entry name" value="Glyas_Bleomycin-R_OHBP_Dase"/>
</dbReference>